<dbReference type="OrthoDB" id="5834445at2759"/>
<keyword evidence="2" id="KW-1185">Reference proteome</keyword>
<protein>
    <submittedName>
        <fullName evidence="1 3">Uncharacterized protein</fullName>
    </submittedName>
</protein>
<evidence type="ECO:0000313" key="2">
    <source>
        <dbReference type="Proteomes" id="UP000271098"/>
    </source>
</evidence>
<gene>
    <name evidence="1" type="ORF">GPUH_LOCUS21447</name>
</gene>
<reference evidence="3" key="1">
    <citation type="submission" date="2016-06" db="UniProtKB">
        <authorList>
            <consortium name="WormBaseParasite"/>
        </authorList>
    </citation>
    <scope>IDENTIFICATION</scope>
</reference>
<dbReference type="AlphaFoldDB" id="A0A183EKF6"/>
<sequence length="82" mass="9057">MWEGRPIDSTNGWPIFEKGGAACVSTSMVVSSSLPKLTNKENHINSLQHRRYSEQDQAFCAPDEMLVAPVQDDQVQINSGAH</sequence>
<evidence type="ECO:0000313" key="1">
    <source>
        <dbReference type="EMBL" id="VDN38265.1"/>
    </source>
</evidence>
<accession>A0A183EKF6</accession>
<organism evidence="3">
    <name type="scientific">Gongylonema pulchrum</name>
    <dbReference type="NCBI Taxonomy" id="637853"/>
    <lineage>
        <taxon>Eukaryota</taxon>
        <taxon>Metazoa</taxon>
        <taxon>Ecdysozoa</taxon>
        <taxon>Nematoda</taxon>
        <taxon>Chromadorea</taxon>
        <taxon>Rhabditida</taxon>
        <taxon>Spirurina</taxon>
        <taxon>Spiruromorpha</taxon>
        <taxon>Spiruroidea</taxon>
        <taxon>Gongylonematidae</taxon>
        <taxon>Gongylonema</taxon>
    </lineage>
</organism>
<dbReference type="EMBL" id="UYRT01092636">
    <property type="protein sequence ID" value="VDN38265.1"/>
    <property type="molecule type" value="Genomic_DNA"/>
</dbReference>
<dbReference type="Proteomes" id="UP000271098">
    <property type="component" value="Unassembled WGS sequence"/>
</dbReference>
<reference evidence="1 2" key="2">
    <citation type="submission" date="2018-11" db="EMBL/GenBank/DDBJ databases">
        <authorList>
            <consortium name="Pathogen Informatics"/>
        </authorList>
    </citation>
    <scope>NUCLEOTIDE SEQUENCE [LARGE SCALE GENOMIC DNA]</scope>
</reference>
<dbReference type="WBParaSite" id="GPUH_0002147401-mRNA-1">
    <property type="protein sequence ID" value="GPUH_0002147401-mRNA-1"/>
    <property type="gene ID" value="GPUH_0002147401"/>
</dbReference>
<proteinExistence type="predicted"/>
<evidence type="ECO:0000313" key="3">
    <source>
        <dbReference type="WBParaSite" id="GPUH_0002147401-mRNA-1"/>
    </source>
</evidence>
<name>A0A183EKF6_9BILA</name>